<keyword evidence="1" id="KW-1133">Transmembrane helix</keyword>
<dbReference type="EMBL" id="DSRT01000056">
    <property type="protein sequence ID" value="HGW29504.1"/>
    <property type="molecule type" value="Genomic_DNA"/>
</dbReference>
<protein>
    <submittedName>
        <fullName evidence="2">DUF1189 domain-containing protein</fullName>
    </submittedName>
</protein>
<dbReference type="AlphaFoldDB" id="A0A7C4TL64"/>
<accession>A0A7C4TL64</accession>
<dbReference type="InterPro" id="IPR009574">
    <property type="entry name" value="DUF1189"/>
</dbReference>
<proteinExistence type="predicted"/>
<evidence type="ECO:0000313" key="2">
    <source>
        <dbReference type="EMBL" id="HGW29504.1"/>
    </source>
</evidence>
<reference evidence="2" key="1">
    <citation type="journal article" date="2020" name="mSystems">
        <title>Genome- and Community-Level Interaction Insights into Carbon Utilization and Element Cycling Functions of Hydrothermarchaeota in Hydrothermal Sediment.</title>
        <authorList>
            <person name="Zhou Z."/>
            <person name="Liu Y."/>
            <person name="Xu W."/>
            <person name="Pan J."/>
            <person name="Luo Z.H."/>
            <person name="Li M."/>
        </authorList>
    </citation>
    <scope>NUCLEOTIDE SEQUENCE [LARGE SCALE GENOMIC DNA]</scope>
    <source>
        <strain evidence="2">SpSt-417</strain>
    </source>
</reference>
<name>A0A7C4TL64_UNCKA</name>
<keyword evidence="1" id="KW-0472">Membrane</keyword>
<feature type="transmembrane region" description="Helical" evidence="1">
    <location>
        <begin position="206"/>
        <end position="222"/>
    </location>
</feature>
<organism evidence="2">
    <name type="scientific">candidate division WWE3 bacterium</name>
    <dbReference type="NCBI Taxonomy" id="2053526"/>
    <lineage>
        <taxon>Bacteria</taxon>
        <taxon>Katanobacteria</taxon>
    </lineage>
</organism>
<keyword evidence="1" id="KW-0812">Transmembrane</keyword>
<sequence>MKRLASQIKTFFHVFTKSMGSLDYYGELLETPFKFSAKYFFTLLFLAATAVTSKEAVNIFRELEPNIKSTLKNTISLYPNDLVIDIKDGEATFSTQSPVLIKNPAYNSEDKEEIPENLILLDAEGKITDLKDKNALMVLNRKNLLIQEQNSVGTYPLTNVTDTKIDKTMLQGGLESIKPFIKVIPYILTLILLTAMFGYYVFSKGFYLVTVSCVLWGFAILANERVKFSKLYQFAVHAMTLPIILEVVIGFASDNPHLSILPSVLNIAIGVGGLFAATRKKIEE</sequence>
<evidence type="ECO:0000256" key="1">
    <source>
        <dbReference type="SAM" id="Phobius"/>
    </source>
</evidence>
<feature type="transmembrane region" description="Helical" evidence="1">
    <location>
        <begin position="183"/>
        <end position="200"/>
    </location>
</feature>
<dbReference type="Pfam" id="PF06691">
    <property type="entry name" value="DUF1189"/>
    <property type="match status" value="1"/>
</dbReference>
<feature type="transmembrane region" description="Helical" evidence="1">
    <location>
        <begin position="234"/>
        <end position="252"/>
    </location>
</feature>
<comment type="caution">
    <text evidence="2">The sequence shown here is derived from an EMBL/GenBank/DDBJ whole genome shotgun (WGS) entry which is preliminary data.</text>
</comment>
<feature type="transmembrane region" description="Helical" evidence="1">
    <location>
        <begin position="258"/>
        <end position="277"/>
    </location>
</feature>
<gene>
    <name evidence="2" type="ORF">ENR63_01095</name>
</gene>